<name>A0ABM9B2W5_9BACT</name>
<proteinExistence type="predicted"/>
<protein>
    <submittedName>
        <fullName evidence="1">Uncharacterized protein</fullName>
    </submittedName>
</protein>
<comment type="caution">
    <text evidence="1">The sequence shown here is derived from an EMBL/GenBank/DDBJ whole genome shotgun (WGS) entry which is preliminary data.</text>
</comment>
<organism evidence="1 2">
    <name type="scientific">Neolewinella maritima</name>
    <dbReference type="NCBI Taxonomy" id="1383882"/>
    <lineage>
        <taxon>Bacteria</taxon>
        <taxon>Pseudomonadati</taxon>
        <taxon>Bacteroidota</taxon>
        <taxon>Saprospiria</taxon>
        <taxon>Saprospirales</taxon>
        <taxon>Lewinellaceae</taxon>
        <taxon>Neolewinella</taxon>
    </lineage>
</organism>
<evidence type="ECO:0000313" key="2">
    <source>
        <dbReference type="Proteomes" id="UP000837803"/>
    </source>
</evidence>
<keyword evidence="2" id="KW-1185">Reference proteome</keyword>
<gene>
    <name evidence="1" type="ORF">LEM8419_02156</name>
</gene>
<dbReference type="Proteomes" id="UP000837803">
    <property type="component" value="Unassembled WGS sequence"/>
</dbReference>
<dbReference type="EMBL" id="CAKLPZ010000002">
    <property type="protein sequence ID" value="CAH1001257.1"/>
    <property type="molecule type" value="Genomic_DNA"/>
</dbReference>
<sequence length="193" mass="22217">MKNSNDLKNEWANKKPKYSIRHKELFDSLSQKFGAEGDRKASLGKHFSNNYELYMYAFFLGLYKDEFEPIGEDEEKVDFSYPIHLWGRKSNRLDREDFTDLQDYMFMASFVKSDFDFIELEKGKLSIGKVIKVITTATESYANGGLQLIKEMLEDDANAFIAPTALMNIITKPLVTSDAESTMQQEQEATNVD</sequence>
<accession>A0ABM9B2W5</accession>
<evidence type="ECO:0000313" key="1">
    <source>
        <dbReference type="EMBL" id="CAH1001257.1"/>
    </source>
</evidence>
<reference evidence="1" key="1">
    <citation type="submission" date="2021-12" db="EMBL/GenBank/DDBJ databases">
        <authorList>
            <person name="Rodrigo-Torres L."/>
            <person name="Arahal R. D."/>
            <person name="Lucena T."/>
        </authorList>
    </citation>
    <scope>NUCLEOTIDE SEQUENCE</scope>
    <source>
        <strain evidence="1">CECT 8419</strain>
    </source>
</reference>